<sequence>MHPARARYASNNVPVVAGLVVMLMLAVLAMPIKQRCGAPGYSCATAVDTQGNVHYYYEVEPLAVYVAEIATGSNIRFYYTSGEDLVKIR</sequence>
<dbReference type="EMBL" id="MVHV01000025">
    <property type="protein sequence ID" value="ORA78972.1"/>
    <property type="molecule type" value="Genomic_DNA"/>
</dbReference>
<name>A0ABX3SM55_MYCMA</name>
<evidence type="ECO:0000313" key="2">
    <source>
        <dbReference type="EMBL" id="ORA78972.1"/>
    </source>
</evidence>
<accession>A0ABX3SM55</accession>
<keyword evidence="1" id="KW-0812">Transmembrane</keyword>
<protein>
    <submittedName>
        <fullName evidence="2">Uncharacterized protein</fullName>
    </submittedName>
</protein>
<reference evidence="2 3" key="1">
    <citation type="submission" date="2017-02" db="EMBL/GenBank/DDBJ databases">
        <title>The new phylogeny of genus Mycobacterium.</title>
        <authorList>
            <person name="Tortoli E."/>
            <person name="Trovato A."/>
            <person name="Cirillo D.M."/>
        </authorList>
    </citation>
    <scope>NUCLEOTIDE SEQUENCE [LARGE SCALE GENOMIC DNA]</scope>
    <source>
        <strain evidence="2 3">IP1130001</strain>
    </source>
</reference>
<evidence type="ECO:0000256" key="1">
    <source>
        <dbReference type="SAM" id="Phobius"/>
    </source>
</evidence>
<keyword evidence="1" id="KW-1133">Transmembrane helix</keyword>
<comment type="caution">
    <text evidence="2">The sequence shown here is derived from an EMBL/GenBank/DDBJ whole genome shotgun (WGS) entry which is preliminary data.</text>
</comment>
<gene>
    <name evidence="2" type="ORF">BST29_20330</name>
</gene>
<dbReference type="Proteomes" id="UP000243140">
    <property type="component" value="Unassembled WGS sequence"/>
</dbReference>
<feature type="transmembrane region" description="Helical" evidence="1">
    <location>
        <begin position="12"/>
        <end position="32"/>
    </location>
</feature>
<keyword evidence="1" id="KW-0472">Membrane</keyword>
<evidence type="ECO:0000313" key="3">
    <source>
        <dbReference type="Proteomes" id="UP000243140"/>
    </source>
</evidence>
<organism evidence="2 3">
    <name type="scientific">Mycobacterium malmoense</name>
    <dbReference type="NCBI Taxonomy" id="1780"/>
    <lineage>
        <taxon>Bacteria</taxon>
        <taxon>Bacillati</taxon>
        <taxon>Actinomycetota</taxon>
        <taxon>Actinomycetes</taxon>
        <taxon>Mycobacteriales</taxon>
        <taxon>Mycobacteriaceae</taxon>
        <taxon>Mycobacterium</taxon>
    </lineage>
</organism>
<keyword evidence="3" id="KW-1185">Reference proteome</keyword>
<proteinExistence type="predicted"/>